<dbReference type="Pfam" id="PF04138">
    <property type="entry name" value="GtrA_DPMS_TM"/>
    <property type="match status" value="1"/>
</dbReference>
<evidence type="ECO:0000313" key="8">
    <source>
        <dbReference type="EMBL" id="HIU27646.1"/>
    </source>
</evidence>
<dbReference type="GO" id="GO:0016020">
    <property type="term" value="C:membrane"/>
    <property type="evidence" value="ECO:0007669"/>
    <property type="project" value="UniProtKB-SubCell"/>
</dbReference>
<organism evidence="8 9">
    <name type="scientific">Candidatus Fimisoma avicola</name>
    <dbReference type="NCBI Taxonomy" id="2840826"/>
    <lineage>
        <taxon>Bacteria</taxon>
        <taxon>Bacillati</taxon>
        <taxon>Bacillota</taxon>
        <taxon>Clostridia</taxon>
        <taxon>Eubacteriales</taxon>
        <taxon>Candidatus Fimisoma</taxon>
    </lineage>
</organism>
<keyword evidence="3 5" id="KW-1133">Transmembrane helix</keyword>
<comment type="subcellular location">
    <subcellularLocation>
        <location evidence="1">Membrane</location>
        <topology evidence="1">Multi-pass membrane protein</topology>
    </subcellularLocation>
</comment>
<evidence type="ECO:0000256" key="3">
    <source>
        <dbReference type="ARBA" id="ARBA00022989"/>
    </source>
</evidence>
<evidence type="ECO:0000259" key="7">
    <source>
        <dbReference type="Pfam" id="PF04138"/>
    </source>
</evidence>
<reference evidence="8" key="1">
    <citation type="submission" date="2020-10" db="EMBL/GenBank/DDBJ databases">
        <authorList>
            <person name="Gilroy R."/>
        </authorList>
    </citation>
    <scope>NUCLEOTIDE SEQUENCE</scope>
    <source>
        <strain evidence="8">11300</strain>
    </source>
</reference>
<protein>
    <submittedName>
        <fullName evidence="8">Bifunctional glycosyltransferase family 2/GtrA family protein</fullName>
    </submittedName>
</protein>
<dbReference type="InterPro" id="IPR050256">
    <property type="entry name" value="Glycosyltransferase_2"/>
</dbReference>
<dbReference type="EMBL" id="DVMO01000067">
    <property type="protein sequence ID" value="HIU27646.1"/>
    <property type="molecule type" value="Genomic_DNA"/>
</dbReference>
<keyword evidence="4 5" id="KW-0472">Membrane</keyword>
<evidence type="ECO:0000256" key="2">
    <source>
        <dbReference type="ARBA" id="ARBA00022692"/>
    </source>
</evidence>
<evidence type="ECO:0000256" key="4">
    <source>
        <dbReference type="ARBA" id="ARBA00023136"/>
    </source>
</evidence>
<dbReference type="InterPro" id="IPR029044">
    <property type="entry name" value="Nucleotide-diphossugar_trans"/>
</dbReference>
<evidence type="ECO:0000259" key="6">
    <source>
        <dbReference type="Pfam" id="PF00535"/>
    </source>
</evidence>
<dbReference type="SUPFAM" id="SSF53448">
    <property type="entry name" value="Nucleotide-diphospho-sugar transferases"/>
    <property type="match status" value="1"/>
</dbReference>
<reference evidence="8" key="2">
    <citation type="journal article" date="2021" name="PeerJ">
        <title>Extensive microbial diversity within the chicken gut microbiome revealed by metagenomics and culture.</title>
        <authorList>
            <person name="Gilroy R."/>
            <person name="Ravi A."/>
            <person name="Getino M."/>
            <person name="Pursley I."/>
            <person name="Horton D.L."/>
            <person name="Alikhan N.F."/>
            <person name="Baker D."/>
            <person name="Gharbi K."/>
            <person name="Hall N."/>
            <person name="Watson M."/>
            <person name="Adriaenssens E.M."/>
            <person name="Foster-Nyarko E."/>
            <person name="Jarju S."/>
            <person name="Secka A."/>
            <person name="Antonio M."/>
            <person name="Oren A."/>
            <person name="Chaudhuri R.R."/>
            <person name="La Ragione R."/>
            <person name="Hildebrand F."/>
            <person name="Pallen M.J."/>
        </authorList>
    </citation>
    <scope>NUCLEOTIDE SEQUENCE</scope>
    <source>
        <strain evidence="8">11300</strain>
    </source>
</reference>
<dbReference type="InterPro" id="IPR007267">
    <property type="entry name" value="GtrA_DPMS_TM"/>
</dbReference>
<feature type="transmembrane region" description="Helical" evidence="5">
    <location>
        <begin position="288"/>
        <end position="307"/>
    </location>
</feature>
<name>A0A9D1I3E8_9FIRM</name>
<dbReference type="PANTHER" id="PTHR48090">
    <property type="entry name" value="UNDECAPRENYL-PHOSPHATE 4-DEOXY-4-FORMAMIDO-L-ARABINOSE TRANSFERASE-RELATED"/>
    <property type="match status" value="1"/>
</dbReference>
<feature type="transmembrane region" description="Helical" evidence="5">
    <location>
        <begin position="319"/>
        <end position="338"/>
    </location>
</feature>
<keyword evidence="2 5" id="KW-0812">Transmembrane</keyword>
<dbReference type="CDD" id="cd04179">
    <property type="entry name" value="DPM_DPG-synthase_like"/>
    <property type="match status" value="1"/>
</dbReference>
<dbReference type="InterPro" id="IPR001173">
    <property type="entry name" value="Glyco_trans_2-like"/>
</dbReference>
<dbReference type="Proteomes" id="UP000824091">
    <property type="component" value="Unassembled WGS sequence"/>
</dbReference>
<dbReference type="Gene3D" id="3.90.550.10">
    <property type="entry name" value="Spore Coat Polysaccharide Biosynthesis Protein SpsA, Chain A"/>
    <property type="match status" value="1"/>
</dbReference>
<accession>A0A9D1I3E8</accession>
<dbReference type="AlphaFoldDB" id="A0A9D1I3E8"/>
<evidence type="ECO:0000256" key="1">
    <source>
        <dbReference type="ARBA" id="ARBA00004141"/>
    </source>
</evidence>
<feature type="domain" description="GtrA/DPMS transmembrane" evidence="7">
    <location>
        <begin position="222"/>
        <end position="338"/>
    </location>
</feature>
<dbReference type="Pfam" id="PF00535">
    <property type="entry name" value="Glycos_transf_2"/>
    <property type="match status" value="1"/>
</dbReference>
<dbReference type="PANTHER" id="PTHR48090:SF7">
    <property type="entry name" value="RFBJ PROTEIN"/>
    <property type="match status" value="1"/>
</dbReference>
<gene>
    <name evidence="8" type="ORF">IAD16_04655</name>
</gene>
<evidence type="ECO:0000256" key="5">
    <source>
        <dbReference type="SAM" id="Phobius"/>
    </source>
</evidence>
<comment type="caution">
    <text evidence="8">The sequence shown here is derived from an EMBL/GenBank/DDBJ whole genome shotgun (WGS) entry which is preliminary data.</text>
</comment>
<dbReference type="GO" id="GO:0000271">
    <property type="term" value="P:polysaccharide biosynthetic process"/>
    <property type="evidence" value="ECO:0007669"/>
    <property type="project" value="InterPro"/>
</dbReference>
<proteinExistence type="predicted"/>
<feature type="domain" description="Glycosyltransferase 2-like" evidence="6">
    <location>
        <begin position="4"/>
        <end position="132"/>
    </location>
</feature>
<evidence type="ECO:0000313" key="9">
    <source>
        <dbReference type="Proteomes" id="UP000824091"/>
    </source>
</evidence>
<sequence length="345" mass="38957">MLLVIIPAYKPDDTLIKLIGDLEPYDLEKIVVDDGSGEEHEHIFNAVEDRCIVLRHEENRGKGAAIKTALGYIKDKTDGVEAIGVMDSDGQHLPEDMMKLLAAASLNKEALVLGVRAVGKDMPTRSRLGNKITRNVFRMVSGVAVSDTQTGLRAFSPELVERLLSIEGERYEYEMNVLIKLAKEGVPIKEIPISTIYHDKKNSVSHFRSFRDSARIYKDIIKFSLSSLSSFVLDYILFTAIMLIVPHTAGWVLGANVSARVISAMYNYSMNCRFVFREKRRLGTALQYFALAGFILIMNNLILEFFTQILDMSVYPAKLLTECMLFVMSWLIQNFIIFRKGRTVV</sequence>